<comment type="caution">
    <text evidence="3">The sequence shown here is derived from an EMBL/GenBank/DDBJ whole genome shotgun (WGS) entry which is preliminary data.</text>
</comment>
<dbReference type="VEuPathDB" id="TriTrypDB:TCSYLVIO_004819"/>
<dbReference type="VEuPathDB" id="TriTrypDB:C4B63_113g55"/>
<accession>A0A2V2URD5</accession>
<dbReference type="VEuPathDB" id="TriTrypDB:TcCLB.503583.60"/>
<reference evidence="3 4" key="1">
    <citation type="journal article" date="2018" name="Microb. Genom.">
        <title>Expanding an expanded genome: long-read sequencing of Trypanosoma cruzi.</title>
        <authorList>
            <person name="Berna L."/>
            <person name="Rodriguez M."/>
            <person name="Chiribao M.L."/>
            <person name="Parodi-Talice A."/>
            <person name="Pita S."/>
            <person name="Rijo G."/>
            <person name="Alvarez-Valin F."/>
            <person name="Robello C."/>
        </authorList>
    </citation>
    <scope>NUCLEOTIDE SEQUENCE [LARGE SCALE GENOMIC DNA]</scope>
    <source>
        <strain evidence="3 4">Dm28c</strain>
    </source>
</reference>
<dbReference type="Proteomes" id="UP000246121">
    <property type="component" value="Unassembled WGS sequence"/>
</dbReference>
<sequence length="453" mass="52356">MELVDVEEFDLLRYLQLSSLKDENQLTEGERQSLEKQRHRVLDEAQYVGHLAQEKKNRMREQFLLRGRAPKPRSYVRDAADKYGLFWFGRGKYEGDSDGEEKDVDDNAANFCSQQKKRQEEKLGHDDSESEDISDEERFKVWRPVVGPPLRRDKAGSMPPVPPSSRREVLHKAPVSNPKPVPAVETRRYVLTPPWAEHYNVNSDVSKGGHANQVKRQHELYKHGVLPRGVDGIDEALRHARNAQDLLVERQKLRMRKAKQQNQRELKRALEEQIMDKKRLQLSRREEEVVQIYGPEMRHILDGVFGRNPSIQQQLHVVENVEDGDKDNDLFLKLLQTELPQQPFRDRSSTGGSRARESRFALLTACEDQKRRLSTTARGTPTENKLTEDTATPLTPPLTMNFSRFNQQSSGKVIDNELQHRESNRHHHHFSYLSDKQGDMNMAGLVNSTSSSY</sequence>
<dbReference type="VEuPathDB" id="TriTrypDB:TcBrA4_0014950"/>
<dbReference type="VEuPathDB" id="TriTrypDB:TcCL_ESM08974"/>
<protein>
    <submittedName>
        <fullName evidence="3">Uncharacterized protein</fullName>
    </submittedName>
</protein>
<dbReference type="VEuPathDB" id="TriTrypDB:C3747_19g277"/>
<dbReference type="VEuPathDB" id="TriTrypDB:TcG_08158"/>
<feature type="coiled-coil region" evidence="1">
    <location>
        <begin position="243"/>
        <end position="280"/>
    </location>
</feature>
<dbReference type="VEuPathDB" id="TriTrypDB:TCDM_06803"/>
<dbReference type="AlphaFoldDB" id="A0A2V2URD5"/>
<name>A0A2V2URD5_TRYCR</name>
<feature type="region of interest" description="Disordered" evidence="2">
    <location>
        <begin position="114"/>
        <end position="180"/>
    </location>
</feature>
<proteinExistence type="predicted"/>
<evidence type="ECO:0000313" key="4">
    <source>
        <dbReference type="Proteomes" id="UP000246121"/>
    </source>
</evidence>
<dbReference type="VEuPathDB" id="TriTrypDB:TcCLB.504625.30"/>
<evidence type="ECO:0000256" key="2">
    <source>
        <dbReference type="SAM" id="MobiDB-lite"/>
    </source>
</evidence>
<gene>
    <name evidence="3" type="ORF">C4B63_113g55</name>
</gene>
<feature type="region of interest" description="Disordered" evidence="2">
    <location>
        <begin position="373"/>
        <end position="397"/>
    </location>
</feature>
<dbReference type="VEuPathDB" id="TriTrypDB:BCY84_11015"/>
<keyword evidence="1" id="KW-0175">Coiled coil</keyword>
<evidence type="ECO:0000256" key="1">
    <source>
        <dbReference type="SAM" id="Coils"/>
    </source>
</evidence>
<dbReference type="VEuPathDB" id="TriTrypDB:Tc_MARK_3561"/>
<evidence type="ECO:0000313" key="3">
    <source>
        <dbReference type="EMBL" id="PWU86669.1"/>
    </source>
</evidence>
<feature type="compositionally biased region" description="Basic and acidic residues" evidence="2">
    <location>
        <begin position="117"/>
        <end position="127"/>
    </location>
</feature>
<dbReference type="EMBL" id="PRFA01000113">
    <property type="protein sequence ID" value="PWU86669.1"/>
    <property type="molecule type" value="Genomic_DNA"/>
</dbReference>
<dbReference type="OrthoDB" id="266685at2759"/>
<feature type="compositionally biased region" description="Polar residues" evidence="2">
    <location>
        <begin position="374"/>
        <end position="397"/>
    </location>
</feature>
<organism evidence="3 4">
    <name type="scientific">Trypanosoma cruzi</name>
    <dbReference type="NCBI Taxonomy" id="5693"/>
    <lineage>
        <taxon>Eukaryota</taxon>
        <taxon>Discoba</taxon>
        <taxon>Euglenozoa</taxon>
        <taxon>Kinetoplastea</taxon>
        <taxon>Metakinetoplastina</taxon>
        <taxon>Trypanosomatida</taxon>
        <taxon>Trypanosomatidae</taxon>
        <taxon>Trypanosoma</taxon>
        <taxon>Schizotrypanum</taxon>
    </lineage>
</organism>